<sequence>MVFRKLPGVSASGMGLRLSQKFVFLLFLSGLVTLCFGALFFLPDSVRLKRIFLSKTETQPVTVGSGSENDAREHLKRPKEQGMTPAKGESSTKLKSLIRKPSVSHEATEERLAGGKAQEDLTLPRLITESASVKASSSDNLDTFSYNKFKGCLLKPPLGRDGGQTSDPTTNERREKVKEMMKFSWDNYKRYAWGKNELRPLTKNGHIGNMFGGLRGASIIDSLDTLYIMGLMEEYNDAKEWVQTSLDLNSNGEASLFEVNIRYVGGLLSAYYLTGEEFYKKKVVELGEKLLPAFNTPTGIPRGVINLGSGTSWSWGWASAGSSILAEFGTLHLEFVHLSELSRNPIYTEKVMNIRKVLNKIEKPHGLYPNFLSPVSGNWVQRKFCVSFIWRLQSD</sequence>
<dbReference type="InterPro" id="IPR036026">
    <property type="entry name" value="Seven-hairpin_glycosidases"/>
</dbReference>
<feature type="transmembrane region" description="Helical" evidence="8">
    <location>
        <begin position="22"/>
        <end position="42"/>
    </location>
</feature>
<dbReference type="GO" id="GO:0005783">
    <property type="term" value="C:endoplasmic reticulum"/>
    <property type="evidence" value="ECO:0007669"/>
    <property type="project" value="TreeGrafter"/>
</dbReference>
<dbReference type="Pfam" id="PF01532">
    <property type="entry name" value="Glyco_hydro_47"/>
    <property type="match status" value="1"/>
</dbReference>
<evidence type="ECO:0000256" key="1">
    <source>
        <dbReference type="ARBA" id="ARBA00001913"/>
    </source>
</evidence>
<dbReference type="GO" id="GO:0000139">
    <property type="term" value="C:Golgi membrane"/>
    <property type="evidence" value="ECO:0007669"/>
    <property type="project" value="TreeGrafter"/>
</dbReference>
<keyword evidence="8" id="KW-0812">Transmembrane</keyword>
<evidence type="ECO:0000256" key="3">
    <source>
        <dbReference type="ARBA" id="ARBA00007658"/>
    </source>
</evidence>
<protein>
    <recommendedName>
        <fullName evidence="6">alpha-1,2-Mannosidase</fullName>
        <ecNumber evidence="6">3.2.1.-</ecNumber>
    </recommendedName>
</protein>
<evidence type="ECO:0000256" key="5">
    <source>
        <dbReference type="ARBA" id="ARBA00023157"/>
    </source>
</evidence>
<dbReference type="EC" id="3.2.1.-" evidence="6"/>
<dbReference type="RefSeq" id="XP_010765485.1">
    <property type="nucleotide sequence ID" value="XM_010767183.1"/>
</dbReference>
<evidence type="ECO:0000256" key="7">
    <source>
        <dbReference type="SAM" id="MobiDB-lite"/>
    </source>
</evidence>
<keyword evidence="9" id="KW-1185">Reference proteome</keyword>
<gene>
    <name evidence="10" type="primary">LOC104941998</name>
</gene>
<evidence type="ECO:0000256" key="4">
    <source>
        <dbReference type="ARBA" id="ARBA00022801"/>
    </source>
</evidence>
<comment type="pathway">
    <text evidence="2">Protein modification; protein glycosylation.</text>
</comment>
<dbReference type="SUPFAM" id="SSF48225">
    <property type="entry name" value="Seven-hairpin glycosidases"/>
    <property type="match status" value="1"/>
</dbReference>
<dbReference type="KEGG" id="ncc:104941998"/>
<keyword evidence="4 6" id="KW-0378">Hydrolase</keyword>
<dbReference type="GO" id="GO:0004571">
    <property type="term" value="F:mannosyl-oligosaccharide 1,2-alpha-mannosidase activity"/>
    <property type="evidence" value="ECO:0007669"/>
    <property type="project" value="InterPro"/>
</dbReference>
<dbReference type="OrthoDB" id="8118055at2759"/>
<comment type="cofactor">
    <cofactor evidence="1">
        <name>Ca(2+)</name>
        <dbReference type="ChEBI" id="CHEBI:29108"/>
    </cofactor>
</comment>
<evidence type="ECO:0000256" key="2">
    <source>
        <dbReference type="ARBA" id="ARBA00004922"/>
    </source>
</evidence>
<evidence type="ECO:0000313" key="9">
    <source>
        <dbReference type="Proteomes" id="UP000504611"/>
    </source>
</evidence>
<organism evidence="9 10">
    <name type="scientific">Notothenia coriiceps</name>
    <name type="common">black rockcod</name>
    <dbReference type="NCBI Taxonomy" id="8208"/>
    <lineage>
        <taxon>Eukaryota</taxon>
        <taxon>Metazoa</taxon>
        <taxon>Chordata</taxon>
        <taxon>Craniata</taxon>
        <taxon>Vertebrata</taxon>
        <taxon>Euteleostomi</taxon>
        <taxon>Actinopterygii</taxon>
        <taxon>Neopterygii</taxon>
        <taxon>Teleostei</taxon>
        <taxon>Neoteleostei</taxon>
        <taxon>Acanthomorphata</taxon>
        <taxon>Eupercaria</taxon>
        <taxon>Perciformes</taxon>
        <taxon>Notothenioidei</taxon>
        <taxon>Nototheniidae</taxon>
        <taxon>Notothenia</taxon>
    </lineage>
</organism>
<keyword evidence="6" id="KW-0326">Glycosidase</keyword>
<dbReference type="InterPro" id="IPR012341">
    <property type="entry name" value="6hp_glycosidase-like_sf"/>
</dbReference>
<keyword evidence="8" id="KW-1133">Transmembrane helix</keyword>
<dbReference type="Proteomes" id="UP000504611">
    <property type="component" value="Unplaced"/>
</dbReference>
<evidence type="ECO:0000256" key="6">
    <source>
        <dbReference type="RuleBase" id="RU361193"/>
    </source>
</evidence>
<dbReference type="PANTHER" id="PTHR11742">
    <property type="entry name" value="MANNOSYL-OLIGOSACCHARIDE ALPHA-1,2-MANNOSIDASE-RELATED"/>
    <property type="match status" value="1"/>
</dbReference>
<keyword evidence="5" id="KW-1015">Disulfide bond</keyword>
<dbReference type="PRINTS" id="PR00747">
    <property type="entry name" value="GLYHDRLASE47"/>
</dbReference>
<dbReference type="GO" id="GO:0070062">
    <property type="term" value="C:extracellular exosome"/>
    <property type="evidence" value="ECO:0007669"/>
    <property type="project" value="TreeGrafter"/>
</dbReference>
<reference evidence="10" key="1">
    <citation type="submission" date="2025-08" db="UniProtKB">
        <authorList>
            <consortium name="RefSeq"/>
        </authorList>
    </citation>
    <scope>IDENTIFICATION</scope>
    <source>
        <tissue evidence="10">Muscle</tissue>
    </source>
</reference>
<dbReference type="AlphaFoldDB" id="A0A6I9MVF1"/>
<dbReference type="GO" id="GO:0005509">
    <property type="term" value="F:calcium ion binding"/>
    <property type="evidence" value="ECO:0007669"/>
    <property type="project" value="InterPro"/>
</dbReference>
<feature type="region of interest" description="Disordered" evidence="7">
    <location>
        <begin position="62"/>
        <end position="115"/>
    </location>
</feature>
<proteinExistence type="inferred from homology"/>
<dbReference type="PANTHER" id="PTHR11742:SF28">
    <property type="entry name" value="MANNOSYL-OLIGOSACCHARIDE 1,2-ALPHA-MANNOSIDASE IC"/>
    <property type="match status" value="1"/>
</dbReference>
<evidence type="ECO:0000256" key="8">
    <source>
        <dbReference type="SAM" id="Phobius"/>
    </source>
</evidence>
<dbReference type="GO" id="GO:0005975">
    <property type="term" value="P:carbohydrate metabolic process"/>
    <property type="evidence" value="ECO:0007669"/>
    <property type="project" value="InterPro"/>
</dbReference>
<dbReference type="GeneID" id="104941998"/>
<evidence type="ECO:0000313" key="10">
    <source>
        <dbReference type="RefSeq" id="XP_010765485.1"/>
    </source>
</evidence>
<dbReference type="InterPro" id="IPR001382">
    <property type="entry name" value="Glyco_hydro_47"/>
</dbReference>
<dbReference type="Gene3D" id="1.50.10.10">
    <property type="match status" value="1"/>
</dbReference>
<keyword evidence="8" id="KW-0472">Membrane</keyword>
<comment type="similarity">
    <text evidence="3 6">Belongs to the glycosyl hydrolase 47 family.</text>
</comment>
<dbReference type="InterPro" id="IPR050749">
    <property type="entry name" value="Glycosyl_Hydrolase_47"/>
</dbReference>
<name>A0A6I9MVF1_9TELE</name>
<accession>A0A6I9MVF1</accession>
<feature type="compositionally biased region" description="Basic and acidic residues" evidence="7">
    <location>
        <begin position="106"/>
        <end position="115"/>
    </location>
</feature>